<dbReference type="Proteomes" id="UP000235145">
    <property type="component" value="Unassembled WGS sequence"/>
</dbReference>
<name>A0A9R1V9Z6_LACSA</name>
<reference evidence="1 2" key="1">
    <citation type="journal article" date="2017" name="Nat. Commun.">
        <title>Genome assembly with in vitro proximity ligation data and whole-genome triplication in lettuce.</title>
        <authorList>
            <person name="Reyes-Chin-Wo S."/>
            <person name="Wang Z."/>
            <person name="Yang X."/>
            <person name="Kozik A."/>
            <person name="Arikit S."/>
            <person name="Song C."/>
            <person name="Xia L."/>
            <person name="Froenicke L."/>
            <person name="Lavelle D.O."/>
            <person name="Truco M.J."/>
            <person name="Xia R."/>
            <person name="Zhu S."/>
            <person name="Xu C."/>
            <person name="Xu H."/>
            <person name="Xu X."/>
            <person name="Cox K."/>
            <person name="Korf I."/>
            <person name="Meyers B.C."/>
            <person name="Michelmore R.W."/>
        </authorList>
    </citation>
    <scope>NUCLEOTIDE SEQUENCE [LARGE SCALE GENOMIC DNA]</scope>
    <source>
        <strain evidence="2">cv. Salinas</strain>
        <tissue evidence="1">Seedlings</tissue>
    </source>
</reference>
<keyword evidence="2" id="KW-1185">Reference proteome</keyword>
<accession>A0A9R1V9Z6</accession>
<comment type="caution">
    <text evidence="1">The sequence shown here is derived from an EMBL/GenBank/DDBJ whole genome shotgun (WGS) entry which is preliminary data.</text>
</comment>
<proteinExistence type="predicted"/>
<evidence type="ECO:0000313" key="1">
    <source>
        <dbReference type="EMBL" id="KAJ0201018.1"/>
    </source>
</evidence>
<gene>
    <name evidence="1" type="ORF">LSAT_V11C600308340</name>
</gene>
<dbReference type="AlphaFoldDB" id="A0A9R1V9Z6"/>
<organism evidence="1 2">
    <name type="scientific">Lactuca sativa</name>
    <name type="common">Garden lettuce</name>
    <dbReference type="NCBI Taxonomy" id="4236"/>
    <lineage>
        <taxon>Eukaryota</taxon>
        <taxon>Viridiplantae</taxon>
        <taxon>Streptophyta</taxon>
        <taxon>Embryophyta</taxon>
        <taxon>Tracheophyta</taxon>
        <taxon>Spermatophyta</taxon>
        <taxon>Magnoliopsida</taxon>
        <taxon>eudicotyledons</taxon>
        <taxon>Gunneridae</taxon>
        <taxon>Pentapetalae</taxon>
        <taxon>asterids</taxon>
        <taxon>campanulids</taxon>
        <taxon>Asterales</taxon>
        <taxon>Asteraceae</taxon>
        <taxon>Cichorioideae</taxon>
        <taxon>Cichorieae</taxon>
        <taxon>Lactucinae</taxon>
        <taxon>Lactuca</taxon>
    </lineage>
</organism>
<dbReference type="EMBL" id="NBSK02000006">
    <property type="protein sequence ID" value="KAJ0201018.1"/>
    <property type="molecule type" value="Genomic_DNA"/>
</dbReference>
<evidence type="ECO:0000313" key="2">
    <source>
        <dbReference type="Proteomes" id="UP000235145"/>
    </source>
</evidence>
<protein>
    <submittedName>
        <fullName evidence="1">Uncharacterized protein</fullName>
    </submittedName>
</protein>
<sequence length="162" mass="18680">MVMRRSGESLERAMAVEPPTLPVPPSIRTLELAFITRGNHVVFFTLEINCLEESALPSQQLHKCNKKQTTWSKPHETRQIRMILMDEEGNKIECTMEKPYVILGKALEEYADVYIHKPTLDVISNVFQCYPLEPATQKLDKRITLKLEDLEYVSFKTCVLLV</sequence>